<dbReference type="Gene3D" id="3.40.50.720">
    <property type="entry name" value="NAD(P)-binding Rossmann-like Domain"/>
    <property type="match status" value="1"/>
</dbReference>
<dbReference type="InterPro" id="IPR028939">
    <property type="entry name" value="P5C_Rdtase_cat_N"/>
</dbReference>
<dbReference type="Proteomes" id="UP001065047">
    <property type="component" value="Unassembled WGS sequence"/>
</dbReference>
<dbReference type="EMBL" id="BAPF01000016">
    <property type="protein sequence ID" value="GBQ78587.1"/>
    <property type="molecule type" value="Genomic_DNA"/>
</dbReference>
<accession>A0ABQ0PR71</accession>
<evidence type="ECO:0000256" key="1">
    <source>
        <dbReference type="ARBA" id="ARBA00023002"/>
    </source>
</evidence>
<dbReference type="InterPro" id="IPR051267">
    <property type="entry name" value="STEAP_metalloreductase"/>
</dbReference>
<protein>
    <recommendedName>
        <fullName evidence="2">Pyrroline-5-carboxylate reductase catalytic N-terminal domain-containing protein</fullName>
    </recommendedName>
</protein>
<gene>
    <name evidence="3" type="ORF">AA14337_1204</name>
</gene>
<evidence type="ECO:0000259" key="2">
    <source>
        <dbReference type="Pfam" id="PF03807"/>
    </source>
</evidence>
<comment type="caution">
    <text evidence="3">The sequence shown here is derived from an EMBL/GenBank/DDBJ whole genome shotgun (WGS) entry which is preliminary data.</text>
</comment>
<sequence length="221" mass="23205">MKIGIIGAGHIGGTLARRLVAVGHDVKIANSRGPQTLVDLARESGAKAVTVANAVKDVGLIIVTIPEKNIPVLGQSVFEHVPADVVIVDTGNYYPRERDGRIAAIEEGVPESVWMSGQIGRPVIKVFNNIYAQHLLENGKPHGAAGRIALPVSGDDAAAKKQVMALVDQLGFDSVDAGSLADSWRQQPGTPVYCGDFDAAGVRKALAEASPVRTEAFKAQA</sequence>
<name>A0ABQ0PR71_9PROT</name>
<feature type="domain" description="Pyrroline-5-carboxylate reductase catalytic N-terminal" evidence="2">
    <location>
        <begin position="2"/>
        <end position="93"/>
    </location>
</feature>
<evidence type="ECO:0000313" key="4">
    <source>
        <dbReference type="Proteomes" id="UP001065047"/>
    </source>
</evidence>
<dbReference type="GeneID" id="29558359"/>
<dbReference type="SUPFAM" id="SSF51735">
    <property type="entry name" value="NAD(P)-binding Rossmann-fold domains"/>
    <property type="match status" value="1"/>
</dbReference>
<keyword evidence="4" id="KW-1185">Reference proteome</keyword>
<proteinExistence type="predicted"/>
<evidence type="ECO:0000313" key="3">
    <source>
        <dbReference type="EMBL" id="GBQ78587.1"/>
    </source>
</evidence>
<dbReference type="PANTHER" id="PTHR14239">
    <property type="entry name" value="DUDULIN-RELATED"/>
    <property type="match status" value="1"/>
</dbReference>
<dbReference type="RefSeq" id="WP_061506594.1">
    <property type="nucleotide sequence ID" value="NZ_BAPF01000016.1"/>
</dbReference>
<organism evidence="3 4">
    <name type="scientific">Acetobacter malorum DSM 14337</name>
    <dbReference type="NCBI Taxonomy" id="1307910"/>
    <lineage>
        <taxon>Bacteria</taxon>
        <taxon>Pseudomonadati</taxon>
        <taxon>Pseudomonadota</taxon>
        <taxon>Alphaproteobacteria</taxon>
        <taxon>Acetobacterales</taxon>
        <taxon>Acetobacteraceae</taxon>
        <taxon>Acetobacter</taxon>
    </lineage>
</organism>
<dbReference type="Pfam" id="PF03807">
    <property type="entry name" value="F420_oxidored"/>
    <property type="match status" value="1"/>
</dbReference>
<keyword evidence="1" id="KW-0560">Oxidoreductase</keyword>
<dbReference type="InterPro" id="IPR036291">
    <property type="entry name" value="NAD(P)-bd_dom_sf"/>
</dbReference>
<reference evidence="3" key="1">
    <citation type="submission" date="2013-04" db="EMBL/GenBank/DDBJ databases">
        <title>The genome sequencing project of 58 acetic acid bacteria.</title>
        <authorList>
            <person name="Okamoto-Kainuma A."/>
            <person name="Ishikawa M."/>
            <person name="Umino S."/>
            <person name="Koizumi Y."/>
            <person name="Shiwa Y."/>
            <person name="Yoshikawa H."/>
            <person name="Matsutani M."/>
            <person name="Matsushita K."/>
        </authorList>
    </citation>
    <scope>NUCLEOTIDE SEQUENCE</scope>
    <source>
        <strain evidence="3">DSM 14337</strain>
    </source>
</reference>